<proteinExistence type="predicted"/>
<feature type="transmembrane region" description="Helical" evidence="1">
    <location>
        <begin position="39"/>
        <end position="61"/>
    </location>
</feature>
<feature type="transmembrane region" description="Helical" evidence="1">
    <location>
        <begin position="12"/>
        <end position="33"/>
    </location>
</feature>
<keyword evidence="1" id="KW-1133">Transmembrane helix</keyword>
<accession>A0ABT3KND7</accession>
<name>A0ABT3KND7_9BURK</name>
<evidence type="ECO:0000256" key="1">
    <source>
        <dbReference type="SAM" id="Phobius"/>
    </source>
</evidence>
<keyword evidence="1" id="KW-0472">Membrane</keyword>
<keyword evidence="1" id="KW-0812">Transmembrane</keyword>
<evidence type="ECO:0000313" key="2">
    <source>
        <dbReference type="EMBL" id="MCW5319817.1"/>
    </source>
</evidence>
<protein>
    <submittedName>
        <fullName evidence="2">Uncharacterized protein</fullName>
    </submittedName>
</protein>
<organism evidence="2 3">
    <name type="scientific">Verminephrobacter aporrectodeae subsp. tuberculatae</name>
    <dbReference type="NCBI Taxonomy" id="1110392"/>
    <lineage>
        <taxon>Bacteria</taxon>
        <taxon>Pseudomonadati</taxon>
        <taxon>Pseudomonadota</taxon>
        <taxon>Betaproteobacteria</taxon>
        <taxon>Burkholderiales</taxon>
        <taxon>Comamonadaceae</taxon>
        <taxon>Verminephrobacter</taxon>
    </lineage>
</organism>
<comment type="caution">
    <text evidence="2">The sequence shown here is derived from an EMBL/GenBank/DDBJ whole genome shotgun (WGS) entry which is preliminary data.</text>
</comment>
<reference evidence="3" key="1">
    <citation type="submission" date="2023-07" db="EMBL/GenBank/DDBJ databases">
        <title>Verminephrobacter genomes.</title>
        <authorList>
            <person name="Lund M.B."/>
        </authorList>
    </citation>
    <scope>NUCLEOTIDE SEQUENCE [LARGE SCALE GENOMIC DNA]</scope>
    <source>
        <strain evidence="3">AtM5-05</strain>
    </source>
</reference>
<evidence type="ECO:0000313" key="3">
    <source>
        <dbReference type="Proteomes" id="UP001208935"/>
    </source>
</evidence>
<dbReference type="Proteomes" id="UP001208935">
    <property type="component" value="Unassembled WGS sequence"/>
</dbReference>
<feature type="transmembrane region" description="Helical" evidence="1">
    <location>
        <begin position="82"/>
        <end position="101"/>
    </location>
</feature>
<keyword evidence="3" id="KW-1185">Reference proteome</keyword>
<dbReference type="EMBL" id="QZCW01000001">
    <property type="protein sequence ID" value="MCW5319817.1"/>
    <property type="molecule type" value="Genomic_DNA"/>
</dbReference>
<sequence>MSEIPAESAEMSIGKGVAIYAGALLGFIILIVLTVTVSWFPGFVLFFAYFVFGFILNRIVLRSLIEWHAVYNTLGNVSSSKLSAFLFWPFSYPALFFRLGVVKHL</sequence>
<gene>
    <name evidence="2" type="ORF">D5039_01110</name>
</gene>